<feature type="region of interest" description="Disordered" evidence="3">
    <location>
        <begin position="569"/>
        <end position="591"/>
    </location>
</feature>
<feature type="compositionally biased region" description="Low complexity" evidence="3">
    <location>
        <begin position="371"/>
        <end position="380"/>
    </location>
</feature>
<feature type="compositionally biased region" description="Basic and acidic residues" evidence="3">
    <location>
        <begin position="432"/>
        <end position="446"/>
    </location>
</feature>
<dbReference type="PRINTS" id="PR00081">
    <property type="entry name" value="GDHRDH"/>
</dbReference>
<keyword evidence="1" id="KW-0560">Oxidoreductase</keyword>
<feature type="compositionally biased region" description="Polar residues" evidence="3">
    <location>
        <begin position="153"/>
        <end position="163"/>
    </location>
</feature>
<feature type="region of interest" description="Disordered" evidence="3">
    <location>
        <begin position="138"/>
        <end position="165"/>
    </location>
</feature>
<dbReference type="GO" id="GO:0003676">
    <property type="term" value="F:nucleic acid binding"/>
    <property type="evidence" value="ECO:0007669"/>
    <property type="project" value="InterPro"/>
</dbReference>
<dbReference type="Pfam" id="PF00106">
    <property type="entry name" value="adh_short"/>
    <property type="match status" value="1"/>
</dbReference>
<dbReference type="GO" id="GO:0016491">
    <property type="term" value="F:oxidoreductase activity"/>
    <property type="evidence" value="ECO:0007669"/>
    <property type="project" value="UniProtKB-KW"/>
</dbReference>
<evidence type="ECO:0000313" key="6">
    <source>
        <dbReference type="EMBL" id="KAH7951868.1"/>
    </source>
</evidence>
<keyword evidence="4" id="KW-0472">Membrane</keyword>
<dbReference type="PROSITE" id="PS50158">
    <property type="entry name" value="ZF_CCHC"/>
    <property type="match status" value="1"/>
</dbReference>
<dbReference type="EMBL" id="JABSTV010001251">
    <property type="protein sequence ID" value="KAH7951868.1"/>
    <property type="molecule type" value="Genomic_DNA"/>
</dbReference>
<reference evidence="6" key="1">
    <citation type="journal article" date="2020" name="Cell">
        <title>Large-Scale Comparative Analyses of Tick Genomes Elucidate Their Genetic Diversity and Vector Capacities.</title>
        <authorList>
            <consortium name="Tick Genome and Microbiome Consortium (TIGMIC)"/>
            <person name="Jia N."/>
            <person name="Wang J."/>
            <person name="Shi W."/>
            <person name="Du L."/>
            <person name="Sun Y."/>
            <person name="Zhan W."/>
            <person name="Jiang J.F."/>
            <person name="Wang Q."/>
            <person name="Zhang B."/>
            <person name="Ji P."/>
            <person name="Bell-Sakyi L."/>
            <person name="Cui X.M."/>
            <person name="Yuan T.T."/>
            <person name="Jiang B.G."/>
            <person name="Yang W.F."/>
            <person name="Lam T.T."/>
            <person name="Chang Q.C."/>
            <person name="Ding S.J."/>
            <person name="Wang X.J."/>
            <person name="Zhu J.G."/>
            <person name="Ruan X.D."/>
            <person name="Zhao L."/>
            <person name="Wei J.T."/>
            <person name="Ye R.Z."/>
            <person name="Que T.C."/>
            <person name="Du C.H."/>
            <person name="Zhou Y.H."/>
            <person name="Cheng J.X."/>
            <person name="Dai P.F."/>
            <person name="Guo W.B."/>
            <person name="Han X.H."/>
            <person name="Huang E.J."/>
            <person name="Li L.F."/>
            <person name="Wei W."/>
            <person name="Gao Y.C."/>
            <person name="Liu J.Z."/>
            <person name="Shao H.Z."/>
            <person name="Wang X."/>
            <person name="Wang C.C."/>
            <person name="Yang T.C."/>
            <person name="Huo Q.B."/>
            <person name="Li W."/>
            <person name="Chen H.Y."/>
            <person name="Chen S.E."/>
            <person name="Zhou L.G."/>
            <person name="Ni X.B."/>
            <person name="Tian J.H."/>
            <person name="Sheng Y."/>
            <person name="Liu T."/>
            <person name="Pan Y.S."/>
            <person name="Xia L.Y."/>
            <person name="Li J."/>
            <person name="Zhao F."/>
            <person name="Cao W.C."/>
        </authorList>
    </citation>
    <scope>NUCLEOTIDE SEQUENCE</scope>
    <source>
        <strain evidence="6">Rsan-2018</strain>
    </source>
</reference>
<dbReference type="InterPro" id="IPR001878">
    <property type="entry name" value="Znf_CCHC"/>
</dbReference>
<evidence type="ECO:0000256" key="2">
    <source>
        <dbReference type="PROSITE-ProRule" id="PRU00047"/>
    </source>
</evidence>
<dbReference type="PANTHER" id="PTHR43157:SF31">
    <property type="entry name" value="PHOSPHATIDYLINOSITOL-GLYCAN BIOSYNTHESIS CLASS F PROTEIN"/>
    <property type="match status" value="1"/>
</dbReference>
<gene>
    <name evidence="6" type="ORF">HPB52_014339</name>
</gene>
<evidence type="ECO:0000256" key="3">
    <source>
        <dbReference type="SAM" id="MobiDB-lite"/>
    </source>
</evidence>
<evidence type="ECO:0000256" key="1">
    <source>
        <dbReference type="ARBA" id="ARBA00023002"/>
    </source>
</evidence>
<dbReference type="InterPro" id="IPR036291">
    <property type="entry name" value="NAD(P)-bd_dom_sf"/>
</dbReference>
<feature type="region of interest" description="Disordered" evidence="3">
    <location>
        <begin position="308"/>
        <end position="413"/>
    </location>
</feature>
<accession>A0A9D4PS24</accession>
<keyword evidence="2" id="KW-0862">Zinc</keyword>
<dbReference type="VEuPathDB" id="VectorBase:RSAN_035259"/>
<protein>
    <recommendedName>
        <fullName evidence="5">CCHC-type domain-containing protein</fullName>
    </recommendedName>
</protein>
<dbReference type="InterPro" id="IPR002347">
    <property type="entry name" value="SDR_fam"/>
</dbReference>
<organism evidence="6 7">
    <name type="scientific">Rhipicephalus sanguineus</name>
    <name type="common">Brown dog tick</name>
    <name type="synonym">Ixodes sanguineus</name>
    <dbReference type="NCBI Taxonomy" id="34632"/>
    <lineage>
        <taxon>Eukaryota</taxon>
        <taxon>Metazoa</taxon>
        <taxon>Ecdysozoa</taxon>
        <taxon>Arthropoda</taxon>
        <taxon>Chelicerata</taxon>
        <taxon>Arachnida</taxon>
        <taxon>Acari</taxon>
        <taxon>Parasitiformes</taxon>
        <taxon>Ixodida</taxon>
        <taxon>Ixodoidea</taxon>
        <taxon>Ixodidae</taxon>
        <taxon>Rhipicephalinae</taxon>
        <taxon>Rhipicephalus</taxon>
        <taxon>Rhipicephalus</taxon>
    </lineage>
</organism>
<evidence type="ECO:0000259" key="5">
    <source>
        <dbReference type="PROSITE" id="PS50158"/>
    </source>
</evidence>
<dbReference type="GO" id="GO:0008270">
    <property type="term" value="F:zinc ion binding"/>
    <property type="evidence" value="ECO:0007669"/>
    <property type="project" value="UniProtKB-KW"/>
</dbReference>
<dbReference type="Proteomes" id="UP000821837">
    <property type="component" value="Chromosome 5"/>
</dbReference>
<evidence type="ECO:0000256" key="4">
    <source>
        <dbReference type="SAM" id="Phobius"/>
    </source>
</evidence>
<dbReference type="AlphaFoldDB" id="A0A9D4PS24"/>
<comment type="caution">
    <text evidence="6">The sequence shown here is derived from an EMBL/GenBank/DDBJ whole genome shotgun (WGS) entry which is preliminary data.</text>
</comment>
<evidence type="ECO:0000313" key="7">
    <source>
        <dbReference type="Proteomes" id="UP000821837"/>
    </source>
</evidence>
<feature type="domain" description="CCHC-type" evidence="5">
    <location>
        <begin position="93"/>
        <end position="108"/>
    </location>
</feature>
<keyword evidence="2" id="KW-0479">Metal-binding</keyword>
<feature type="compositionally biased region" description="Basic residues" evidence="3">
    <location>
        <begin position="484"/>
        <end position="505"/>
    </location>
</feature>
<dbReference type="SUPFAM" id="SSF51735">
    <property type="entry name" value="NAD(P)-binding Rossmann-fold domains"/>
    <property type="match status" value="1"/>
</dbReference>
<name>A0A9D4PS24_RHISA</name>
<keyword evidence="2" id="KW-0863">Zinc-finger</keyword>
<proteinExistence type="predicted"/>
<sequence>MLSFLRIQIEVREEGRPGRTPSAFSRLLPEEDVEPQSAPMGHLPTASALAAESAPVMEEVCPLCSSCLHTIADCNVQLSAEEKRARLRTARCCYRCGLQNHMARFCRRARSIICSKCNRRHLTILCELFTPAAPTRANATTVSQDEPRIAGRGTNTPSVTSAPSPREVIRSRRVALTLRGQRRDIAVTVEALEVPEVCAVTSPPLSTDILQLLCDKNYDAADNFHPDTWHPQEVSVLLGSDVYWKVATGKVDHLTSNLTAVETKFGWTVQGTTERERSSAFPRCDRGGPPSRRRHYFRGCALQTARPPRYPRVLQGGSGGGFDGARGPRGGFGVRPPFHGNNDTSSRDYDHTRYGDCRDDAVDGPHSLPDRTQQGRPQWRQRGRSVTPPTQPGAWKENWRTRTSQGARDSNDRRGCWESRCFYTRSGSSDSETDRGRRHPTGDSGRETMMATSSRRARSRNVAAKNSHRVAVRSASESRELTRGAKRQRESHRKRDWSVRAKKTAAQRDQGTRSHWECVPITTRRMRFRLRPAFAKSRIVWNPLLSSPRRLQLLRDRLGPLGVCCGRLRPRGNKQEDKKKKEDVDTSKGEDDGDTTLLRLLKTTWESALFAVRAAVLVFTFTFLTWLYCRLTTKQCKCTTRLEGKTALVTGGSVGIGYETAKALACRGARVIFTCRNMQVGKQALASMIEASGGGDIVLKQLDLSSLASVRSLANDILANEPRLDLLVNNAGRTAPFQRTLSVDGLETTIQSNHLGPALLTGLLLDLLKRSAPSRIVVVSSMVHAWVHLDPDDPFLEHHYTHSRAYGLSKLYNLLLFRISAVHCVESLLNYPLIRHSEVPNIRVPLFKCECFCPTFTQSSPSEGAQTSIHLCLSPELTHTTGRYFMECHETMPAEHAMDPVLQRQAWDITEKALNVRLCS</sequence>
<feature type="transmembrane region" description="Helical" evidence="4">
    <location>
        <begin position="608"/>
        <end position="628"/>
    </location>
</feature>
<dbReference type="Gene3D" id="3.40.50.720">
    <property type="entry name" value="NAD(P)-binding Rossmann-like Domain"/>
    <property type="match status" value="1"/>
</dbReference>
<feature type="region of interest" description="Disordered" evidence="3">
    <location>
        <begin position="425"/>
        <end position="511"/>
    </location>
</feature>
<dbReference type="VEuPathDB" id="VectorBase:RSAN_034444"/>
<feature type="compositionally biased region" description="Basic and acidic residues" evidence="3">
    <location>
        <begin position="345"/>
        <end position="363"/>
    </location>
</feature>
<keyword evidence="7" id="KW-1185">Reference proteome</keyword>
<dbReference type="PANTHER" id="PTHR43157">
    <property type="entry name" value="PHOSPHATIDYLINOSITOL-GLYCAN BIOSYNTHESIS CLASS F PROTEIN-RELATED"/>
    <property type="match status" value="1"/>
</dbReference>
<reference evidence="6" key="2">
    <citation type="submission" date="2021-09" db="EMBL/GenBank/DDBJ databases">
        <authorList>
            <person name="Jia N."/>
            <person name="Wang J."/>
            <person name="Shi W."/>
            <person name="Du L."/>
            <person name="Sun Y."/>
            <person name="Zhan W."/>
            <person name="Jiang J."/>
            <person name="Wang Q."/>
            <person name="Zhang B."/>
            <person name="Ji P."/>
            <person name="Sakyi L.B."/>
            <person name="Cui X."/>
            <person name="Yuan T."/>
            <person name="Jiang B."/>
            <person name="Yang W."/>
            <person name="Lam T.T.-Y."/>
            <person name="Chang Q."/>
            <person name="Ding S."/>
            <person name="Wang X."/>
            <person name="Zhu J."/>
            <person name="Ruan X."/>
            <person name="Zhao L."/>
            <person name="Wei J."/>
            <person name="Que T."/>
            <person name="Du C."/>
            <person name="Cheng J."/>
            <person name="Dai P."/>
            <person name="Han X."/>
            <person name="Huang E."/>
            <person name="Gao Y."/>
            <person name="Liu J."/>
            <person name="Shao H."/>
            <person name="Ye R."/>
            <person name="Li L."/>
            <person name="Wei W."/>
            <person name="Wang X."/>
            <person name="Wang C."/>
            <person name="Huo Q."/>
            <person name="Li W."/>
            <person name="Guo W."/>
            <person name="Chen H."/>
            <person name="Chen S."/>
            <person name="Zhou L."/>
            <person name="Zhou L."/>
            <person name="Ni X."/>
            <person name="Tian J."/>
            <person name="Zhou Y."/>
            <person name="Sheng Y."/>
            <person name="Liu T."/>
            <person name="Pan Y."/>
            <person name="Xia L."/>
            <person name="Li J."/>
            <person name="Zhao F."/>
            <person name="Cao W."/>
        </authorList>
    </citation>
    <scope>NUCLEOTIDE SEQUENCE</scope>
    <source>
        <strain evidence="6">Rsan-2018</strain>
        <tissue evidence="6">Larvae</tissue>
    </source>
</reference>
<feature type="compositionally biased region" description="Basic and acidic residues" evidence="3">
    <location>
        <begin position="573"/>
        <end position="590"/>
    </location>
</feature>
<keyword evidence="4" id="KW-1133">Transmembrane helix</keyword>
<keyword evidence="4" id="KW-0812">Transmembrane</keyword>
<feature type="compositionally biased region" description="Gly residues" evidence="3">
    <location>
        <begin position="316"/>
        <end position="333"/>
    </location>
</feature>